<dbReference type="Gene3D" id="1.20.5.4130">
    <property type="match status" value="1"/>
</dbReference>
<dbReference type="SUPFAM" id="SSF52540">
    <property type="entry name" value="P-loop containing nucleoside triphosphate hydrolases"/>
    <property type="match status" value="1"/>
</dbReference>
<protein>
    <submittedName>
        <fullName evidence="7">Disease resistance protein RGA4</fullName>
    </submittedName>
</protein>
<evidence type="ECO:0000313" key="8">
    <source>
        <dbReference type="Proteomes" id="UP001293254"/>
    </source>
</evidence>
<feature type="domain" description="NB-ARC" evidence="5">
    <location>
        <begin position="135"/>
        <end position="217"/>
    </location>
</feature>
<dbReference type="Proteomes" id="UP001293254">
    <property type="component" value="Unassembled WGS sequence"/>
</dbReference>
<dbReference type="AlphaFoldDB" id="A0AAE1Y983"/>
<keyword evidence="4" id="KW-0067">ATP-binding</keyword>
<dbReference type="EMBL" id="JACGWO010000006">
    <property type="protein sequence ID" value="KAK4425669.1"/>
    <property type="molecule type" value="Genomic_DNA"/>
</dbReference>
<dbReference type="GO" id="GO:0043531">
    <property type="term" value="F:ADP binding"/>
    <property type="evidence" value="ECO:0007669"/>
    <property type="project" value="InterPro"/>
</dbReference>
<dbReference type="Pfam" id="PF18052">
    <property type="entry name" value="Rx_N"/>
    <property type="match status" value="1"/>
</dbReference>
<evidence type="ECO:0000259" key="5">
    <source>
        <dbReference type="Pfam" id="PF00931"/>
    </source>
</evidence>
<comment type="caution">
    <text evidence="7">The sequence shown here is derived from an EMBL/GenBank/DDBJ whole genome shotgun (WGS) entry which is preliminary data.</text>
</comment>
<organism evidence="7 8">
    <name type="scientific">Sesamum alatum</name>
    <dbReference type="NCBI Taxonomy" id="300844"/>
    <lineage>
        <taxon>Eukaryota</taxon>
        <taxon>Viridiplantae</taxon>
        <taxon>Streptophyta</taxon>
        <taxon>Embryophyta</taxon>
        <taxon>Tracheophyta</taxon>
        <taxon>Spermatophyta</taxon>
        <taxon>Magnoliopsida</taxon>
        <taxon>eudicotyledons</taxon>
        <taxon>Gunneridae</taxon>
        <taxon>Pentapetalae</taxon>
        <taxon>asterids</taxon>
        <taxon>lamiids</taxon>
        <taxon>Lamiales</taxon>
        <taxon>Pedaliaceae</taxon>
        <taxon>Sesamum</taxon>
    </lineage>
</organism>
<dbReference type="InterPro" id="IPR027417">
    <property type="entry name" value="P-loop_NTPase"/>
</dbReference>
<evidence type="ECO:0000256" key="3">
    <source>
        <dbReference type="ARBA" id="ARBA00022821"/>
    </source>
</evidence>
<evidence type="ECO:0000259" key="6">
    <source>
        <dbReference type="Pfam" id="PF18052"/>
    </source>
</evidence>
<sequence>MAEAIIGATVQVLVEKLIAVAAEEIGLIFGDASRRQFEDEVVKLWLRNLQDVAYEADNLLDEFNYEIIRRKVEIRNQMSERMAHKIKDVNMKLEKVNRDANTYGFQSRVADSALSLPKVIETDHLSVHPIFLGRENDISMMVNMLVNPNEEVVSVVPIIGMGGLGKTTLARKTFKDQQIEKHFTAKAWVCVSENLGTTTRLFKRILESLTKNIVQVEERGVILENIKRKTERWEISTCS</sequence>
<accession>A0AAE1Y983</accession>
<name>A0AAE1Y983_9LAMI</name>
<dbReference type="InterPro" id="IPR041118">
    <property type="entry name" value="Rx_N"/>
</dbReference>
<dbReference type="InterPro" id="IPR002182">
    <property type="entry name" value="NB-ARC"/>
</dbReference>
<keyword evidence="8" id="KW-1185">Reference proteome</keyword>
<reference evidence="7" key="2">
    <citation type="journal article" date="2024" name="Plant">
        <title>Genomic evolution and insights into agronomic trait innovations of Sesamum species.</title>
        <authorList>
            <person name="Miao H."/>
            <person name="Wang L."/>
            <person name="Qu L."/>
            <person name="Liu H."/>
            <person name="Sun Y."/>
            <person name="Le M."/>
            <person name="Wang Q."/>
            <person name="Wei S."/>
            <person name="Zheng Y."/>
            <person name="Lin W."/>
            <person name="Duan Y."/>
            <person name="Cao H."/>
            <person name="Xiong S."/>
            <person name="Wang X."/>
            <person name="Wei L."/>
            <person name="Li C."/>
            <person name="Ma Q."/>
            <person name="Ju M."/>
            <person name="Zhao R."/>
            <person name="Li G."/>
            <person name="Mu C."/>
            <person name="Tian Q."/>
            <person name="Mei H."/>
            <person name="Zhang T."/>
            <person name="Gao T."/>
            <person name="Zhang H."/>
        </authorList>
    </citation>
    <scope>NUCLEOTIDE SEQUENCE</scope>
    <source>
        <strain evidence="7">3651</strain>
    </source>
</reference>
<dbReference type="GO" id="GO:0006952">
    <property type="term" value="P:defense response"/>
    <property type="evidence" value="ECO:0007669"/>
    <property type="project" value="UniProtKB-KW"/>
</dbReference>
<evidence type="ECO:0000313" key="7">
    <source>
        <dbReference type="EMBL" id="KAK4425669.1"/>
    </source>
</evidence>
<reference evidence="7" key="1">
    <citation type="submission" date="2020-06" db="EMBL/GenBank/DDBJ databases">
        <authorList>
            <person name="Li T."/>
            <person name="Hu X."/>
            <person name="Zhang T."/>
            <person name="Song X."/>
            <person name="Zhang H."/>
            <person name="Dai N."/>
            <person name="Sheng W."/>
            <person name="Hou X."/>
            <person name="Wei L."/>
        </authorList>
    </citation>
    <scope>NUCLEOTIDE SEQUENCE</scope>
    <source>
        <strain evidence="7">3651</strain>
        <tissue evidence="7">Leaf</tissue>
    </source>
</reference>
<dbReference type="Gene3D" id="3.40.50.300">
    <property type="entry name" value="P-loop containing nucleotide triphosphate hydrolases"/>
    <property type="match status" value="1"/>
</dbReference>
<dbReference type="PANTHER" id="PTHR36766">
    <property type="entry name" value="PLANT BROAD-SPECTRUM MILDEW RESISTANCE PROTEIN RPW8"/>
    <property type="match status" value="1"/>
</dbReference>
<evidence type="ECO:0000256" key="2">
    <source>
        <dbReference type="ARBA" id="ARBA00022741"/>
    </source>
</evidence>
<feature type="domain" description="Disease resistance N-terminal" evidence="6">
    <location>
        <begin position="28"/>
        <end position="77"/>
    </location>
</feature>
<evidence type="ECO:0000256" key="1">
    <source>
        <dbReference type="ARBA" id="ARBA00022737"/>
    </source>
</evidence>
<dbReference type="GO" id="GO:0005524">
    <property type="term" value="F:ATP binding"/>
    <property type="evidence" value="ECO:0007669"/>
    <property type="project" value="UniProtKB-KW"/>
</dbReference>
<proteinExistence type="predicted"/>
<evidence type="ECO:0000256" key="4">
    <source>
        <dbReference type="ARBA" id="ARBA00022840"/>
    </source>
</evidence>
<dbReference type="Pfam" id="PF00931">
    <property type="entry name" value="NB-ARC"/>
    <property type="match status" value="1"/>
</dbReference>
<keyword evidence="3" id="KW-0611">Plant defense</keyword>
<gene>
    <name evidence="7" type="ORF">Salat_1760900</name>
</gene>
<dbReference type="PANTHER" id="PTHR36766:SF70">
    <property type="entry name" value="DISEASE RESISTANCE PROTEIN RGA4"/>
    <property type="match status" value="1"/>
</dbReference>
<keyword evidence="2" id="KW-0547">Nucleotide-binding</keyword>
<keyword evidence="1" id="KW-0677">Repeat</keyword>